<dbReference type="EMBL" id="DWZJ01000025">
    <property type="protein sequence ID" value="HJB12718.1"/>
    <property type="molecule type" value="Genomic_DNA"/>
</dbReference>
<feature type="domain" description="Fe-containing alcohol dehydrogenase-like C-terminal" evidence="1">
    <location>
        <begin position="1"/>
        <end position="107"/>
    </location>
</feature>
<dbReference type="AlphaFoldDB" id="A0A9D2LHF1"/>
<feature type="non-terminal residue" evidence="2">
    <location>
        <position position="1"/>
    </location>
</feature>
<organism evidence="2 3">
    <name type="scientific">Candidatus Oscillibacter excrementigallinarum</name>
    <dbReference type="NCBI Taxonomy" id="2838716"/>
    <lineage>
        <taxon>Bacteria</taxon>
        <taxon>Bacillati</taxon>
        <taxon>Bacillota</taxon>
        <taxon>Clostridia</taxon>
        <taxon>Eubacteriales</taxon>
        <taxon>Oscillospiraceae</taxon>
        <taxon>Oscillibacter</taxon>
    </lineage>
</organism>
<sequence length="108" mass="12510">HVPHGESNYMLFGAIMDYYDEHKPDGEIMKFKELVAKILGCEVKDAIPEMNALLQRILPLRPLLDCGFTEADFKAFPLSVEANQQRLMTNAYYPFDLESEEAIYRKCY</sequence>
<comment type="caution">
    <text evidence="2">The sequence shown here is derived from an EMBL/GenBank/DDBJ whole genome shotgun (WGS) entry which is preliminary data.</text>
</comment>
<evidence type="ECO:0000313" key="3">
    <source>
        <dbReference type="Proteomes" id="UP000823824"/>
    </source>
</evidence>
<dbReference type="SUPFAM" id="SSF56796">
    <property type="entry name" value="Dehydroquinate synthase-like"/>
    <property type="match status" value="1"/>
</dbReference>
<proteinExistence type="predicted"/>
<name>A0A9D2LHF1_9FIRM</name>
<dbReference type="Gene3D" id="1.20.1090.10">
    <property type="entry name" value="Dehydroquinate synthase-like - alpha domain"/>
    <property type="match status" value="1"/>
</dbReference>
<reference evidence="2" key="1">
    <citation type="journal article" date="2021" name="PeerJ">
        <title>Extensive microbial diversity within the chicken gut microbiome revealed by metagenomics and culture.</title>
        <authorList>
            <person name="Gilroy R."/>
            <person name="Ravi A."/>
            <person name="Getino M."/>
            <person name="Pursley I."/>
            <person name="Horton D.L."/>
            <person name="Alikhan N.F."/>
            <person name="Baker D."/>
            <person name="Gharbi K."/>
            <person name="Hall N."/>
            <person name="Watson M."/>
            <person name="Adriaenssens E.M."/>
            <person name="Foster-Nyarko E."/>
            <person name="Jarju S."/>
            <person name="Secka A."/>
            <person name="Antonio M."/>
            <person name="Oren A."/>
            <person name="Chaudhuri R.R."/>
            <person name="La Ragione R."/>
            <person name="Hildebrand F."/>
            <person name="Pallen M.J."/>
        </authorList>
    </citation>
    <scope>NUCLEOTIDE SEQUENCE</scope>
    <source>
        <strain evidence="2">ChiBcec18-1249</strain>
    </source>
</reference>
<accession>A0A9D2LHF1</accession>
<dbReference type="Proteomes" id="UP000823824">
    <property type="component" value="Unassembled WGS sequence"/>
</dbReference>
<protein>
    <submittedName>
        <fullName evidence="2">Iron-containing alcohol dehydrogenase</fullName>
    </submittedName>
</protein>
<evidence type="ECO:0000313" key="2">
    <source>
        <dbReference type="EMBL" id="HJB12718.1"/>
    </source>
</evidence>
<gene>
    <name evidence="2" type="ORF">H9787_03275</name>
</gene>
<dbReference type="Pfam" id="PF25137">
    <property type="entry name" value="ADH_Fe_C"/>
    <property type="match status" value="1"/>
</dbReference>
<evidence type="ECO:0000259" key="1">
    <source>
        <dbReference type="Pfam" id="PF25137"/>
    </source>
</evidence>
<reference evidence="2" key="2">
    <citation type="submission" date="2021-04" db="EMBL/GenBank/DDBJ databases">
        <authorList>
            <person name="Gilroy R."/>
        </authorList>
    </citation>
    <scope>NUCLEOTIDE SEQUENCE</scope>
    <source>
        <strain evidence="2">ChiBcec18-1249</strain>
    </source>
</reference>
<dbReference type="InterPro" id="IPR056798">
    <property type="entry name" value="ADH_Fe_C"/>
</dbReference>